<dbReference type="Pfam" id="PF07238">
    <property type="entry name" value="PilZ"/>
    <property type="match status" value="1"/>
</dbReference>
<dbReference type="GO" id="GO:0035438">
    <property type="term" value="F:cyclic-di-GMP binding"/>
    <property type="evidence" value="ECO:0007669"/>
    <property type="project" value="InterPro"/>
</dbReference>
<name>A0A2X2CKB7_PSELU</name>
<dbReference type="EMBL" id="JADMCD010000018">
    <property type="protein sequence ID" value="MBF8643578.1"/>
    <property type="molecule type" value="Genomic_DNA"/>
</dbReference>
<dbReference type="Proteomes" id="UP000626180">
    <property type="component" value="Unassembled WGS sequence"/>
</dbReference>
<evidence type="ECO:0000313" key="2">
    <source>
        <dbReference type="EMBL" id="MBF8643578.1"/>
    </source>
</evidence>
<dbReference type="EMBL" id="UAUF01000012">
    <property type="protein sequence ID" value="SPZ08228.1"/>
    <property type="molecule type" value="Genomic_DNA"/>
</dbReference>
<reference evidence="3 4" key="1">
    <citation type="submission" date="2018-06" db="EMBL/GenBank/DDBJ databases">
        <authorList>
            <consortium name="Pathogen Informatics"/>
            <person name="Doyle S."/>
        </authorList>
    </citation>
    <scope>NUCLEOTIDE SEQUENCE [LARGE SCALE GENOMIC DNA]</scope>
    <source>
        <strain evidence="3 4">NCTC11842</strain>
    </source>
</reference>
<evidence type="ECO:0000313" key="3">
    <source>
        <dbReference type="EMBL" id="SPZ08228.1"/>
    </source>
</evidence>
<sequence length="99" mass="10982">MSLSDRSYSEKRDFIRMQIDSKAILRTNGEEIDAICRDLSSTGLQIEAKSHVKEGDKVIVVIPSEHPELQGLEAEAEVIRVTSLEQGNQLLGLSILSMN</sequence>
<evidence type="ECO:0000313" key="4">
    <source>
        <dbReference type="Proteomes" id="UP000250443"/>
    </source>
</evidence>
<evidence type="ECO:0000259" key="1">
    <source>
        <dbReference type="Pfam" id="PF07238"/>
    </source>
</evidence>
<dbReference type="Gene3D" id="2.40.10.220">
    <property type="entry name" value="predicted glycosyltransferase like domains"/>
    <property type="match status" value="1"/>
</dbReference>
<dbReference type="SUPFAM" id="SSF141371">
    <property type="entry name" value="PilZ domain-like"/>
    <property type="match status" value="1"/>
</dbReference>
<keyword evidence="5" id="KW-1185">Reference proteome</keyword>
<feature type="domain" description="PilZ" evidence="1">
    <location>
        <begin position="10"/>
        <end position="98"/>
    </location>
</feature>
<gene>
    <name evidence="2" type="ORF">IRZ65_23220</name>
    <name evidence="3" type="ORF">NCTC11842_02674</name>
</gene>
<organism evidence="3 4">
    <name type="scientific">Pseudomonas luteola</name>
    <dbReference type="NCBI Taxonomy" id="47886"/>
    <lineage>
        <taxon>Bacteria</taxon>
        <taxon>Pseudomonadati</taxon>
        <taxon>Pseudomonadota</taxon>
        <taxon>Gammaproteobacteria</taxon>
        <taxon>Pseudomonadales</taxon>
        <taxon>Pseudomonadaceae</taxon>
        <taxon>Pseudomonas</taxon>
    </lineage>
</organism>
<dbReference type="InterPro" id="IPR009875">
    <property type="entry name" value="PilZ_domain"/>
</dbReference>
<reference evidence="2 5" key="2">
    <citation type="submission" date="2020-10" db="EMBL/GenBank/DDBJ databases">
        <title>Genome sequences of Pseudomonas isolates.</title>
        <authorList>
            <person name="Wessels L."/>
            <person name="Reich F."/>
            <person name="Hammerl J."/>
        </authorList>
    </citation>
    <scope>NUCLEOTIDE SEQUENCE [LARGE SCALE GENOMIC DNA]</scope>
    <source>
        <strain evidence="2 5">20-MO00624-0</strain>
    </source>
</reference>
<proteinExistence type="predicted"/>
<evidence type="ECO:0000313" key="5">
    <source>
        <dbReference type="Proteomes" id="UP000626180"/>
    </source>
</evidence>
<protein>
    <submittedName>
        <fullName evidence="2">PilZ domain-containing protein</fullName>
    </submittedName>
    <submittedName>
        <fullName evidence="3">Type IV pilus assembly PilZ</fullName>
    </submittedName>
</protein>
<accession>A0A2X2CKB7</accession>
<dbReference type="RefSeq" id="WP_010794879.1">
    <property type="nucleotide sequence ID" value="NZ_CP069262.1"/>
</dbReference>
<dbReference type="AlphaFoldDB" id="A0A2X2CKB7"/>
<dbReference type="Proteomes" id="UP000250443">
    <property type="component" value="Unassembled WGS sequence"/>
</dbReference>